<evidence type="ECO:0000256" key="5">
    <source>
        <dbReference type="ARBA" id="ARBA00022989"/>
    </source>
</evidence>
<dbReference type="Proteomes" id="UP001168363">
    <property type="component" value="Unassembled WGS sequence"/>
</dbReference>
<dbReference type="Pfam" id="PF03601">
    <property type="entry name" value="Cons_hypoth698"/>
    <property type="match status" value="1"/>
</dbReference>
<evidence type="ECO:0000256" key="1">
    <source>
        <dbReference type="ARBA" id="ARBA00004651"/>
    </source>
</evidence>
<evidence type="ECO:0000256" key="7">
    <source>
        <dbReference type="SAM" id="Phobius"/>
    </source>
</evidence>
<evidence type="ECO:0000256" key="4">
    <source>
        <dbReference type="ARBA" id="ARBA00022692"/>
    </source>
</evidence>
<keyword evidence="3" id="KW-1003">Cell membrane</keyword>
<dbReference type="EMBL" id="JAULSC010000368">
    <property type="protein sequence ID" value="MDO3398277.1"/>
    <property type="molecule type" value="Genomic_DNA"/>
</dbReference>
<comment type="caution">
    <text evidence="8">The sequence shown here is derived from an EMBL/GenBank/DDBJ whole genome shotgun (WGS) entry which is preliminary data.</text>
</comment>
<comment type="subcellular location">
    <subcellularLocation>
        <location evidence="1">Cell membrane</location>
        <topology evidence="1">Multi-pass membrane protein</topology>
    </subcellularLocation>
</comment>
<feature type="non-terminal residue" evidence="8">
    <location>
        <position position="72"/>
    </location>
</feature>
<keyword evidence="9" id="KW-1185">Reference proteome</keyword>
<reference evidence="8" key="1">
    <citation type="submission" date="2023-06" db="EMBL/GenBank/DDBJ databases">
        <title>Genome sequence of Nocardioides sp. SOB44.</title>
        <authorList>
            <person name="Zhang G."/>
        </authorList>
    </citation>
    <scope>NUCLEOTIDE SEQUENCE</scope>
    <source>
        <strain evidence="8">SOB44</strain>
    </source>
</reference>
<feature type="transmembrane region" description="Helical" evidence="7">
    <location>
        <begin position="43"/>
        <end position="61"/>
    </location>
</feature>
<organism evidence="8 9">
    <name type="scientific">Nocardioides cremeus</name>
    <dbReference type="NCBI Taxonomy" id="3058044"/>
    <lineage>
        <taxon>Bacteria</taxon>
        <taxon>Bacillati</taxon>
        <taxon>Actinomycetota</taxon>
        <taxon>Actinomycetes</taxon>
        <taxon>Propionibacteriales</taxon>
        <taxon>Nocardioidaceae</taxon>
        <taxon>Nocardioides</taxon>
    </lineage>
</organism>
<evidence type="ECO:0000256" key="3">
    <source>
        <dbReference type="ARBA" id="ARBA00022475"/>
    </source>
</evidence>
<name>A0ABT8TWE3_9ACTN</name>
<protein>
    <submittedName>
        <fullName evidence="8">Sulfate exporter family transporter</fullName>
    </submittedName>
</protein>
<evidence type="ECO:0000256" key="2">
    <source>
        <dbReference type="ARBA" id="ARBA00007977"/>
    </source>
</evidence>
<accession>A0ABT8TWE3</accession>
<proteinExistence type="inferred from homology"/>
<sequence>MGAPASAGRVPLLPWFLVGFVLMVALRSSGLRPGQLVDAADDVTTVLLAAGMFGLGLGLRLRELWPVPAGAL</sequence>
<evidence type="ECO:0000256" key="6">
    <source>
        <dbReference type="ARBA" id="ARBA00023136"/>
    </source>
</evidence>
<evidence type="ECO:0000313" key="9">
    <source>
        <dbReference type="Proteomes" id="UP001168363"/>
    </source>
</evidence>
<dbReference type="InterPro" id="IPR018383">
    <property type="entry name" value="UPF0324_pro"/>
</dbReference>
<keyword evidence="5 7" id="KW-1133">Transmembrane helix</keyword>
<keyword evidence="4 7" id="KW-0812">Transmembrane</keyword>
<evidence type="ECO:0000313" key="8">
    <source>
        <dbReference type="EMBL" id="MDO3398277.1"/>
    </source>
</evidence>
<gene>
    <name evidence="8" type="ORF">QWJ41_21380</name>
</gene>
<feature type="transmembrane region" description="Helical" evidence="7">
    <location>
        <begin position="12"/>
        <end position="31"/>
    </location>
</feature>
<keyword evidence="6 7" id="KW-0472">Membrane</keyword>
<dbReference type="RefSeq" id="WP_302710520.1">
    <property type="nucleotide sequence ID" value="NZ_JAULSC010000368.1"/>
</dbReference>
<comment type="similarity">
    <text evidence="2">Belongs to the UPF0324 family.</text>
</comment>